<dbReference type="GO" id="GO:1904047">
    <property type="term" value="F:S-adenosyl-L-methionine binding"/>
    <property type="evidence" value="ECO:0007669"/>
    <property type="project" value="TreeGrafter"/>
</dbReference>
<dbReference type="GO" id="GO:0009007">
    <property type="term" value="F:site-specific DNA-methyltransferase (adenine-specific) activity"/>
    <property type="evidence" value="ECO:0007669"/>
    <property type="project" value="UniProtKB-UniRule"/>
</dbReference>
<dbReference type="EMBL" id="LN890655">
    <property type="protein sequence ID" value="CUS03604.2"/>
    <property type="molecule type" value="Genomic_DNA"/>
</dbReference>
<keyword evidence="5 8" id="KW-0949">S-adenosyl-L-methionine</keyword>
<evidence type="ECO:0000256" key="3">
    <source>
        <dbReference type="ARBA" id="ARBA00022603"/>
    </source>
</evidence>
<feature type="binding site" evidence="7">
    <location>
        <position position="23"/>
    </location>
    <ligand>
        <name>S-adenosyl-L-methionine</name>
        <dbReference type="ChEBI" id="CHEBI:59789"/>
    </ligand>
</feature>
<organism evidence="9 10">
    <name type="scientific">Candidatus Promineifilum breve</name>
    <dbReference type="NCBI Taxonomy" id="1806508"/>
    <lineage>
        <taxon>Bacteria</taxon>
        <taxon>Bacillati</taxon>
        <taxon>Chloroflexota</taxon>
        <taxon>Ardenticatenia</taxon>
        <taxon>Candidatus Promineifilales</taxon>
        <taxon>Candidatus Promineifilaceae</taxon>
        <taxon>Candidatus Promineifilum</taxon>
    </lineage>
</organism>
<dbReference type="Pfam" id="PF02086">
    <property type="entry name" value="MethyltransfD12"/>
    <property type="match status" value="1"/>
</dbReference>
<protein>
    <recommendedName>
        <fullName evidence="2 8">Site-specific DNA-methyltransferase (adenine-specific)</fullName>
        <ecNumber evidence="2 8">2.1.1.72</ecNumber>
    </recommendedName>
</protein>
<dbReference type="PRINTS" id="PR00505">
    <property type="entry name" value="D12N6MTFRASE"/>
</dbReference>
<comment type="catalytic activity">
    <reaction evidence="6 8">
        <text>a 2'-deoxyadenosine in DNA + S-adenosyl-L-methionine = an N(6)-methyl-2'-deoxyadenosine in DNA + S-adenosyl-L-homocysteine + H(+)</text>
        <dbReference type="Rhea" id="RHEA:15197"/>
        <dbReference type="Rhea" id="RHEA-COMP:12418"/>
        <dbReference type="Rhea" id="RHEA-COMP:12419"/>
        <dbReference type="ChEBI" id="CHEBI:15378"/>
        <dbReference type="ChEBI" id="CHEBI:57856"/>
        <dbReference type="ChEBI" id="CHEBI:59789"/>
        <dbReference type="ChEBI" id="CHEBI:90615"/>
        <dbReference type="ChEBI" id="CHEBI:90616"/>
        <dbReference type="EC" id="2.1.1.72"/>
    </reaction>
</comment>
<dbReference type="PIRSF" id="PIRSF000398">
    <property type="entry name" value="M_m6A_EcoRV"/>
    <property type="match status" value="1"/>
</dbReference>
<dbReference type="Gene3D" id="3.40.50.150">
    <property type="entry name" value="Vaccinia Virus protein VP39"/>
    <property type="match status" value="1"/>
</dbReference>
<keyword evidence="4 8" id="KW-0808">Transferase</keyword>
<evidence type="ECO:0000256" key="8">
    <source>
        <dbReference type="RuleBase" id="RU361257"/>
    </source>
</evidence>
<dbReference type="PROSITE" id="PS00092">
    <property type="entry name" value="N6_MTASE"/>
    <property type="match status" value="1"/>
</dbReference>
<dbReference type="InterPro" id="IPR023095">
    <property type="entry name" value="Ade_MeTrfase_dom_2"/>
</dbReference>
<dbReference type="GO" id="GO:0043565">
    <property type="term" value="F:sequence-specific DNA binding"/>
    <property type="evidence" value="ECO:0007669"/>
    <property type="project" value="TreeGrafter"/>
</dbReference>
<dbReference type="OrthoDB" id="9805629at2"/>
<dbReference type="KEGG" id="pbf:CFX0092_A1726"/>
<dbReference type="InterPro" id="IPR029063">
    <property type="entry name" value="SAM-dependent_MTases_sf"/>
</dbReference>
<evidence type="ECO:0000313" key="10">
    <source>
        <dbReference type="Proteomes" id="UP000215027"/>
    </source>
</evidence>
<evidence type="ECO:0000256" key="2">
    <source>
        <dbReference type="ARBA" id="ARBA00011900"/>
    </source>
</evidence>
<accession>A0A160T1V5</accession>
<dbReference type="InterPro" id="IPR012327">
    <property type="entry name" value="MeTrfase_D12"/>
</dbReference>
<dbReference type="GO" id="GO:0006298">
    <property type="term" value="P:mismatch repair"/>
    <property type="evidence" value="ECO:0007669"/>
    <property type="project" value="TreeGrafter"/>
</dbReference>
<dbReference type="AlphaFoldDB" id="A0A160T1V5"/>
<evidence type="ECO:0000256" key="6">
    <source>
        <dbReference type="ARBA" id="ARBA00047942"/>
    </source>
</evidence>
<dbReference type="GO" id="GO:0009307">
    <property type="term" value="P:DNA restriction-modification system"/>
    <property type="evidence" value="ECO:0007669"/>
    <property type="project" value="InterPro"/>
</dbReference>
<name>A0A160T1V5_9CHLR</name>
<evidence type="ECO:0000256" key="4">
    <source>
        <dbReference type="ARBA" id="ARBA00022679"/>
    </source>
</evidence>
<dbReference type="NCBIfam" id="TIGR00571">
    <property type="entry name" value="dam"/>
    <property type="match status" value="1"/>
</dbReference>
<dbReference type="RefSeq" id="WP_095043065.1">
    <property type="nucleotide sequence ID" value="NZ_LN890655.1"/>
</dbReference>
<evidence type="ECO:0000256" key="1">
    <source>
        <dbReference type="ARBA" id="ARBA00006594"/>
    </source>
</evidence>
<dbReference type="InterPro" id="IPR002052">
    <property type="entry name" value="DNA_methylase_N6_adenine_CS"/>
</dbReference>
<dbReference type="REBASE" id="154720">
    <property type="entry name" value="M.AspCfxKORF1726P"/>
</dbReference>
<reference evidence="9" key="1">
    <citation type="submission" date="2016-01" db="EMBL/GenBank/DDBJ databases">
        <authorList>
            <person name="Mcilroy J.S."/>
            <person name="Karst M S."/>
            <person name="Albertsen M."/>
        </authorList>
    </citation>
    <scope>NUCLEOTIDE SEQUENCE</scope>
    <source>
        <strain evidence="9">Cfx-K</strain>
    </source>
</reference>
<gene>
    <name evidence="9" type="primary">llaDCHIA</name>
    <name evidence="9" type="ORF">CFX0092_A1726</name>
</gene>
<dbReference type="GO" id="GO:0032259">
    <property type="term" value="P:methylation"/>
    <property type="evidence" value="ECO:0007669"/>
    <property type="project" value="UniProtKB-KW"/>
</dbReference>
<evidence type="ECO:0000313" key="9">
    <source>
        <dbReference type="EMBL" id="CUS03604.2"/>
    </source>
</evidence>
<sequence length="280" mass="31595">MTHTVSTSSPVRARPVLKWAGGKGQLLPDLLKRLPDSFEAYHEPFVGGGALFFELATQGQITTTFLSDINDSLIDVYLALRDCVEDVIVQLRQHKHDHDYYYQVRAVRPETLTLPERAARIIFLNKTCYNGLYRENRRGEFNVPFGRYKNPTICDEANLRAAARVLQGVDITRRPFATTLDYAKAGDFVYFDPPYHPLSATANFTAYDRAGFGPDDQRRLRDVFAALAERGVMAMLSNSDTPFIRELYAGFTIDQVFVARAVNSKANGRGKVAEVIVRNY</sequence>
<feature type="binding site" evidence="7">
    <location>
        <position position="19"/>
    </location>
    <ligand>
        <name>S-adenosyl-L-methionine</name>
        <dbReference type="ChEBI" id="CHEBI:59789"/>
    </ligand>
</feature>
<dbReference type="Proteomes" id="UP000215027">
    <property type="component" value="Chromosome I"/>
</dbReference>
<evidence type="ECO:0000256" key="7">
    <source>
        <dbReference type="PIRSR" id="PIRSR000398-1"/>
    </source>
</evidence>
<feature type="binding site" evidence="7">
    <location>
        <position position="68"/>
    </location>
    <ligand>
        <name>S-adenosyl-L-methionine</name>
        <dbReference type="ChEBI" id="CHEBI:59789"/>
    </ligand>
</feature>
<dbReference type="Gene3D" id="1.10.1020.10">
    <property type="entry name" value="Adenine-specific Methyltransferase, Domain 2"/>
    <property type="match status" value="1"/>
</dbReference>
<feature type="binding site" evidence="7">
    <location>
        <position position="192"/>
    </location>
    <ligand>
        <name>S-adenosyl-L-methionine</name>
        <dbReference type="ChEBI" id="CHEBI:59789"/>
    </ligand>
</feature>
<dbReference type="PANTHER" id="PTHR30481">
    <property type="entry name" value="DNA ADENINE METHYLASE"/>
    <property type="match status" value="1"/>
</dbReference>
<keyword evidence="3 8" id="KW-0489">Methyltransferase</keyword>
<dbReference type="PANTHER" id="PTHR30481:SF3">
    <property type="entry name" value="DNA ADENINE METHYLASE"/>
    <property type="match status" value="1"/>
</dbReference>
<comment type="similarity">
    <text evidence="1 8">Belongs to the N(4)/N(6)-methyltransferase family.</text>
</comment>
<keyword evidence="10" id="KW-1185">Reference proteome</keyword>
<dbReference type="EC" id="2.1.1.72" evidence="2 8"/>
<dbReference type="InterPro" id="IPR012263">
    <property type="entry name" value="M_m6A_EcoRV"/>
</dbReference>
<evidence type="ECO:0000256" key="5">
    <source>
        <dbReference type="ARBA" id="ARBA00022691"/>
    </source>
</evidence>
<dbReference type="SUPFAM" id="SSF53335">
    <property type="entry name" value="S-adenosyl-L-methionine-dependent methyltransferases"/>
    <property type="match status" value="1"/>
</dbReference>
<proteinExistence type="inferred from homology"/>